<dbReference type="SUPFAM" id="SSF48498">
    <property type="entry name" value="Tetracyclin repressor-like, C-terminal domain"/>
    <property type="match status" value="1"/>
</dbReference>
<feature type="domain" description="HTH tetR-type" evidence="5">
    <location>
        <begin position="16"/>
        <end position="76"/>
    </location>
</feature>
<organism evidence="6 7">
    <name type="scientific">Crossiella cryophila</name>
    <dbReference type="NCBI Taxonomy" id="43355"/>
    <lineage>
        <taxon>Bacteria</taxon>
        <taxon>Bacillati</taxon>
        <taxon>Actinomycetota</taxon>
        <taxon>Actinomycetes</taxon>
        <taxon>Pseudonocardiales</taxon>
        <taxon>Pseudonocardiaceae</taxon>
        <taxon>Crossiella</taxon>
    </lineage>
</organism>
<keyword evidence="2 4" id="KW-0238">DNA-binding</keyword>
<accession>A0A7W7CCU1</accession>
<evidence type="ECO:0000256" key="3">
    <source>
        <dbReference type="ARBA" id="ARBA00023163"/>
    </source>
</evidence>
<dbReference type="PROSITE" id="PS50977">
    <property type="entry name" value="HTH_TETR_2"/>
    <property type="match status" value="1"/>
</dbReference>
<evidence type="ECO:0000256" key="2">
    <source>
        <dbReference type="ARBA" id="ARBA00023125"/>
    </source>
</evidence>
<sequence length="215" mass="23243">MPNANSGGDGRRQRGDRTRAAVLDAAVDLASTDGLDGLSLAQLAGRLGVSKSGLFTHWPDKQTLQLAVIDRAREQWADLVVRPALAEHTGVRALWAVHERRLAFYADGVLPGGCFFVATQAEFDDQPGAVRDRLVALLHEWVDLLCSLTTEAIAAGELRADTDPALLAYELDALGQSVVTRARLHDADTAFGHARAAVLTRLRGLCLHPDLLPRR</sequence>
<dbReference type="Pfam" id="PF00440">
    <property type="entry name" value="TetR_N"/>
    <property type="match status" value="1"/>
</dbReference>
<comment type="caution">
    <text evidence="6">The sequence shown here is derived from an EMBL/GenBank/DDBJ whole genome shotgun (WGS) entry which is preliminary data.</text>
</comment>
<dbReference type="Gene3D" id="1.10.357.10">
    <property type="entry name" value="Tetracycline Repressor, domain 2"/>
    <property type="match status" value="1"/>
</dbReference>
<dbReference type="PRINTS" id="PR00455">
    <property type="entry name" value="HTHTETR"/>
</dbReference>
<evidence type="ECO:0000259" key="5">
    <source>
        <dbReference type="PROSITE" id="PS50977"/>
    </source>
</evidence>
<dbReference type="Gene3D" id="1.10.10.60">
    <property type="entry name" value="Homeodomain-like"/>
    <property type="match status" value="1"/>
</dbReference>
<dbReference type="InterPro" id="IPR011075">
    <property type="entry name" value="TetR_C"/>
</dbReference>
<gene>
    <name evidence="6" type="ORF">HNR67_004810</name>
</gene>
<dbReference type="Proteomes" id="UP000533598">
    <property type="component" value="Unassembled WGS sequence"/>
</dbReference>
<evidence type="ECO:0000313" key="6">
    <source>
        <dbReference type="EMBL" id="MBB4678692.1"/>
    </source>
</evidence>
<keyword evidence="1" id="KW-0805">Transcription regulation</keyword>
<name>A0A7W7CCU1_9PSEU</name>
<dbReference type="SUPFAM" id="SSF46689">
    <property type="entry name" value="Homeodomain-like"/>
    <property type="match status" value="1"/>
</dbReference>
<dbReference type="RefSeq" id="WP_185004533.1">
    <property type="nucleotide sequence ID" value="NZ_BAAAUI010000010.1"/>
</dbReference>
<dbReference type="PANTHER" id="PTHR47506">
    <property type="entry name" value="TRANSCRIPTIONAL REGULATORY PROTEIN"/>
    <property type="match status" value="1"/>
</dbReference>
<evidence type="ECO:0000313" key="7">
    <source>
        <dbReference type="Proteomes" id="UP000533598"/>
    </source>
</evidence>
<reference evidence="6 7" key="1">
    <citation type="submission" date="2020-08" db="EMBL/GenBank/DDBJ databases">
        <title>Sequencing the genomes of 1000 actinobacteria strains.</title>
        <authorList>
            <person name="Klenk H.-P."/>
        </authorList>
    </citation>
    <scope>NUCLEOTIDE SEQUENCE [LARGE SCALE GENOMIC DNA]</scope>
    <source>
        <strain evidence="6 7">DSM 44230</strain>
    </source>
</reference>
<dbReference type="InterPro" id="IPR001647">
    <property type="entry name" value="HTH_TetR"/>
</dbReference>
<dbReference type="AlphaFoldDB" id="A0A7W7CCU1"/>
<evidence type="ECO:0000256" key="4">
    <source>
        <dbReference type="PROSITE-ProRule" id="PRU00335"/>
    </source>
</evidence>
<keyword evidence="7" id="KW-1185">Reference proteome</keyword>
<dbReference type="PANTHER" id="PTHR47506:SF6">
    <property type="entry name" value="HTH-TYPE TRANSCRIPTIONAL REPRESSOR NEMR"/>
    <property type="match status" value="1"/>
</dbReference>
<dbReference type="GO" id="GO:0003677">
    <property type="term" value="F:DNA binding"/>
    <property type="evidence" value="ECO:0007669"/>
    <property type="project" value="UniProtKB-UniRule"/>
</dbReference>
<keyword evidence="3" id="KW-0804">Transcription</keyword>
<protein>
    <submittedName>
        <fullName evidence="6">AcrR family transcriptional regulator</fullName>
    </submittedName>
</protein>
<dbReference type="EMBL" id="JACHMH010000001">
    <property type="protein sequence ID" value="MBB4678692.1"/>
    <property type="molecule type" value="Genomic_DNA"/>
</dbReference>
<dbReference type="InterPro" id="IPR036271">
    <property type="entry name" value="Tet_transcr_reg_TetR-rel_C_sf"/>
</dbReference>
<dbReference type="Pfam" id="PF16925">
    <property type="entry name" value="TetR_C_13"/>
    <property type="match status" value="1"/>
</dbReference>
<proteinExistence type="predicted"/>
<evidence type="ECO:0000256" key="1">
    <source>
        <dbReference type="ARBA" id="ARBA00023015"/>
    </source>
</evidence>
<feature type="DNA-binding region" description="H-T-H motif" evidence="4">
    <location>
        <begin position="39"/>
        <end position="58"/>
    </location>
</feature>
<dbReference type="InterPro" id="IPR009057">
    <property type="entry name" value="Homeodomain-like_sf"/>
</dbReference>